<accession>A0A840SGQ9</accession>
<reference evidence="1 2" key="1">
    <citation type="submission" date="2020-08" db="EMBL/GenBank/DDBJ databases">
        <title>Genomic Encyclopedia of Type Strains, Phase IV (KMG-IV): sequencing the most valuable type-strain genomes for metagenomic binning, comparative biology and taxonomic classification.</title>
        <authorList>
            <person name="Goeker M."/>
        </authorList>
    </citation>
    <scope>NUCLEOTIDE SEQUENCE [LARGE SCALE GENOMIC DNA]</scope>
    <source>
        <strain evidence="1 2">DSM 101730</strain>
    </source>
</reference>
<evidence type="ECO:0000313" key="2">
    <source>
        <dbReference type="Proteomes" id="UP000549457"/>
    </source>
</evidence>
<dbReference type="AlphaFoldDB" id="A0A840SGQ9"/>
<dbReference type="Proteomes" id="UP000549457">
    <property type="component" value="Unassembled WGS sequence"/>
</dbReference>
<gene>
    <name evidence="1" type="ORF">HNP73_000978</name>
</gene>
<dbReference type="RefSeq" id="WP_184147463.1">
    <property type="nucleotide sequence ID" value="NZ_JACHFM010000001.1"/>
</dbReference>
<dbReference type="EMBL" id="JACHFM010000001">
    <property type="protein sequence ID" value="MBB5221057.1"/>
    <property type="molecule type" value="Genomic_DNA"/>
</dbReference>
<keyword evidence="2" id="KW-1185">Reference proteome</keyword>
<proteinExistence type="predicted"/>
<organism evidence="1 2">
    <name type="scientific">Amaricoccus macauensis</name>
    <dbReference type="NCBI Taxonomy" id="57001"/>
    <lineage>
        <taxon>Bacteria</taxon>
        <taxon>Pseudomonadati</taxon>
        <taxon>Pseudomonadota</taxon>
        <taxon>Alphaproteobacteria</taxon>
        <taxon>Rhodobacterales</taxon>
        <taxon>Paracoccaceae</taxon>
        <taxon>Amaricoccus</taxon>
    </lineage>
</organism>
<protein>
    <submittedName>
        <fullName evidence="1">Uncharacterized protein</fullName>
    </submittedName>
</protein>
<sequence length="186" mass="20347">MILSRHDSFRPIGQILASEVLPALYRAQKLPLRISCLGVAGSGASSGPGDDADSFDRMIPLGECPSPEEAMRFAALRLSRGDVCTGPDSFPHFRPRIMLIQDSDHGLVLAGEIRARVILWQQPVASDAEARRIVTEASRLRGLAFRTSAPAEARALRYRAAALETRLVDPFWRDTAADLLRMPQAA</sequence>
<comment type="caution">
    <text evidence="1">The sequence shown here is derived from an EMBL/GenBank/DDBJ whole genome shotgun (WGS) entry which is preliminary data.</text>
</comment>
<evidence type="ECO:0000313" key="1">
    <source>
        <dbReference type="EMBL" id="MBB5221057.1"/>
    </source>
</evidence>
<name>A0A840SGQ9_9RHOB</name>